<keyword evidence="1" id="KW-0732">Signal</keyword>
<reference evidence="2 3" key="1">
    <citation type="journal article" date="2019" name="Emerg. Microbes Infect.">
        <title>Comprehensive subspecies identification of 175 nontuberculous mycobacteria species based on 7547 genomic profiles.</title>
        <authorList>
            <person name="Matsumoto Y."/>
            <person name="Kinjo T."/>
            <person name="Motooka D."/>
            <person name="Nabeya D."/>
            <person name="Jung N."/>
            <person name="Uechi K."/>
            <person name="Horii T."/>
            <person name="Iida T."/>
            <person name="Fujita J."/>
            <person name="Nakamura S."/>
        </authorList>
    </citation>
    <scope>NUCLEOTIDE SEQUENCE [LARGE SCALE GENOMIC DNA]</scope>
    <source>
        <strain evidence="2 3">JCM 12143</strain>
    </source>
</reference>
<dbReference type="AlphaFoldDB" id="A0AAD1HTN8"/>
<accession>A0AAD1HTN8</accession>
<dbReference type="Proteomes" id="UP000467636">
    <property type="component" value="Chromosome"/>
</dbReference>
<gene>
    <name evidence="2" type="ORF">MTER_03750</name>
</gene>
<dbReference type="EMBL" id="AP022564">
    <property type="protein sequence ID" value="BBX20964.1"/>
    <property type="molecule type" value="Genomic_DNA"/>
</dbReference>
<proteinExistence type="predicted"/>
<keyword evidence="3" id="KW-1185">Reference proteome</keyword>
<evidence type="ECO:0008006" key="4">
    <source>
        <dbReference type="Google" id="ProtNLM"/>
    </source>
</evidence>
<name>A0AAD1HTN8_9MYCO</name>
<sequence>MLLTRTADAGASRIRAPICRGPGRLGAMTACFVCLALAPPAQAGSMATVKEAVVSARNETSCAPLRYDPTVEQATEVFNRMTDDYLDHTATRVQNKDTRPGSIPDPVPGLKDLGYPATKAYLIQGAHHDDASAIKAAMLQGYAAGKFDDCSYTDFGVSMRYNERTGYNLAAVILAAP</sequence>
<evidence type="ECO:0000313" key="3">
    <source>
        <dbReference type="Proteomes" id="UP000467636"/>
    </source>
</evidence>
<feature type="chain" id="PRO_5042214873" description="Secreted protein" evidence="1">
    <location>
        <begin position="44"/>
        <end position="177"/>
    </location>
</feature>
<feature type="signal peptide" evidence="1">
    <location>
        <begin position="1"/>
        <end position="43"/>
    </location>
</feature>
<protein>
    <recommendedName>
        <fullName evidence="4">Secreted protein</fullName>
    </recommendedName>
</protein>
<evidence type="ECO:0000313" key="2">
    <source>
        <dbReference type="EMBL" id="BBX20964.1"/>
    </source>
</evidence>
<organism evidence="2 3">
    <name type="scientific">Mycolicibacter terrae</name>
    <dbReference type="NCBI Taxonomy" id="1788"/>
    <lineage>
        <taxon>Bacteria</taxon>
        <taxon>Bacillati</taxon>
        <taxon>Actinomycetota</taxon>
        <taxon>Actinomycetes</taxon>
        <taxon>Mycobacteriales</taxon>
        <taxon>Mycobacteriaceae</taxon>
        <taxon>Mycolicibacter</taxon>
    </lineage>
</organism>
<evidence type="ECO:0000256" key="1">
    <source>
        <dbReference type="SAM" id="SignalP"/>
    </source>
</evidence>